<dbReference type="GO" id="GO:0007165">
    <property type="term" value="P:signal transduction"/>
    <property type="evidence" value="ECO:0007669"/>
    <property type="project" value="UniProtKB-KW"/>
</dbReference>
<dbReference type="OrthoDB" id="8530258at2"/>
<dbReference type="FunFam" id="1.10.287.950:FF:000001">
    <property type="entry name" value="Methyl-accepting chemotaxis sensory transducer"/>
    <property type="match status" value="1"/>
</dbReference>
<keyword evidence="7" id="KW-0472">Membrane</keyword>
<evidence type="ECO:0000256" key="4">
    <source>
        <dbReference type="PROSITE-ProRule" id="PRU00284"/>
    </source>
</evidence>
<dbReference type="GO" id="GO:0005886">
    <property type="term" value="C:plasma membrane"/>
    <property type="evidence" value="ECO:0007669"/>
    <property type="project" value="TreeGrafter"/>
</dbReference>
<evidence type="ECO:0000256" key="2">
    <source>
        <dbReference type="ARBA" id="ARBA00022481"/>
    </source>
</evidence>
<keyword evidence="7" id="KW-1133">Transmembrane helix</keyword>
<accession>Q1GZY6</accession>
<dbReference type="SUPFAM" id="SSF58104">
    <property type="entry name" value="Methyl-accepting chemotaxis protein (MCP) signaling domain"/>
    <property type="match status" value="1"/>
</dbReference>
<comment type="subcellular location">
    <subcellularLocation>
        <location evidence="1">Membrane</location>
    </subcellularLocation>
</comment>
<comment type="similarity">
    <text evidence="3">Belongs to the methyl-accepting chemotaxis (MCP) protein family.</text>
</comment>
<dbReference type="Gene3D" id="1.10.287.950">
    <property type="entry name" value="Methyl-accepting chemotaxis protein"/>
    <property type="match status" value="1"/>
</dbReference>
<evidence type="ECO:0000259" key="8">
    <source>
        <dbReference type="PROSITE" id="PS50111"/>
    </source>
</evidence>
<dbReference type="KEGG" id="mfa:Mfla_1934"/>
<dbReference type="SMART" id="SM00283">
    <property type="entry name" value="MA"/>
    <property type="match status" value="1"/>
</dbReference>
<evidence type="ECO:0000313" key="10">
    <source>
        <dbReference type="Proteomes" id="UP000002440"/>
    </source>
</evidence>
<evidence type="ECO:0000313" key="9">
    <source>
        <dbReference type="EMBL" id="ABE50201.1"/>
    </source>
</evidence>
<dbReference type="Pfam" id="PF00015">
    <property type="entry name" value="MCPsignal"/>
    <property type="match status" value="1"/>
</dbReference>
<keyword evidence="10" id="KW-1185">Reference proteome</keyword>
<reference evidence="9 10" key="1">
    <citation type="submission" date="2006-03" db="EMBL/GenBank/DDBJ databases">
        <title>Complete sequence of Methylobacillus flagellatus KT.</title>
        <authorList>
            <consortium name="US DOE Joint Genome Institute"/>
            <person name="Copeland A."/>
            <person name="Lucas S."/>
            <person name="Lapidus A."/>
            <person name="Barry K."/>
            <person name="Detter J.C."/>
            <person name="Glavina del Rio T."/>
            <person name="Hammon N."/>
            <person name="Israni S."/>
            <person name="Dalin E."/>
            <person name="Tice H."/>
            <person name="Pitluck S."/>
            <person name="Brettin T."/>
            <person name="Bruce D."/>
            <person name="Han C."/>
            <person name="Tapia R."/>
            <person name="Saunders E."/>
            <person name="Gilna P."/>
            <person name="Schmutz J."/>
            <person name="Larimer F."/>
            <person name="Land M."/>
            <person name="Kyrpides N."/>
            <person name="Anderson I."/>
            <person name="Richardson P."/>
        </authorList>
    </citation>
    <scope>NUCLEOTIDE SEQUENCE [LARGE SCALE GENOMIC DNA]</scope>
    <source>
        <strain evidence="10">KT / ATCC 51484 / DSM 6875</strain>
    </source>
</reference>
<evidence type="ECO:0000256" key="1">
    <source>
        <dbReference type="ARBA" id="ARBA00004370"/>
    </source>
</evidence>
<dbReference type="PANTHER" id="PTHR43531">
    <property type="entry name" value="PROTEIN ICFG"/>
    <property type="match status" value="1"/>
</dbReference>
<evidence type="ECO:0000256" key="6">
    <source>
        <dbReference type="SAM" id="MobiDB-lite"/>
    </source>
</evidence>
<dbReference type="InterPro" id="IPR004089">
    <property type="entry name" value="MCPsignal_dom"/>
</dbReference>
<dbReference type="PRINTS" id="PR00260">
    <property type="entry name" value="CHEMTRNSDUCR"/>
</dbReference>
<dbReference type="EMBL" id="CP000284">
    <property type="protein sequence ID" value="ABE50201.1"/>
    <property type="molecule type" value="Genomic_DNA"/>
</dbReference>
<dbReference type="CDD" id="cd11386">
    <property type="entry name" value="MCP_signal"/>
    <property type="match status" value="1"/>
</dbReference>
<feature type="domain" description="Methyl-accepting transducer" evidence="8">
    <location>
        <begin position="315"/>
        <end position="544"/>
    </location>
</feature>
<dbReference type="HOGENOM" id="CLU_000445_107_16_4"/>
<protein>
    <submittedName>
        <fullName evidence="9">Methyl-accepting chemotaxis sensory transducer</fullName>
    </submittedName>
</protein>
<dbReference type="RefSeq" id="WP_011480155.1">
    <property type="nucleotide sequence ID" value="NC_007947.1"/>
</dbReference>
<dbReference type="InterPro" id="IPR047347">
    <property type="entry name" value="YvaQ-like_sensor"/>
</dbReference>
<keyword evidence="4" id="KW-0807">Transducer</keyword>
<proteinExistence type="inferred from homology"/>
<dbReference type="InterPro" id="IPR024478">
    <property type="entry name" value="HlyB_4HB_MCP"/>
</dbReference>
<dbReference type="InterPro" id="IPR051310">
    <property type="entry name" value="MCP_chemotaxis"/>
</dbReference>
<keyword evidence="7" id="KW-0812">Transmembrane</keyword>
<dbReference type="PROSITE" id="PS50111">
    <property type="entry name" value="CHEMOTAXIS_TRANSDUC_2"/>
    <property type="match status" value="1"/>
</dbReference>
<feature type="region of interest" description="Disordered" evidence="6">
    <location>
        <begin position="330"/>
        <end position="349"/>
    </location>
</feature>
<feature type="coiled-coil region" evidence="5">
    <location>
        <begin position="522"/>
        <end position="553"/>
    </location>
</feature>
<feature type="transmembrane region" description="Helical" evidence="7">
    <location>
        <begin position="20"/>
        <end position="42"/>
    </location>
</feature>
<dbReference type="GO" id="GO:0004888">
    <property type="term" value="F:transmembrane signaling receptor activity"/>
    <property type="evidence" value="ECO:0007669"/>
    <property type="project" value="InterPro"/>
</dbReference>
<dbReference type="eggNOG" id="COG0840">
    <property type="taxonomic scope" value="Bacteria"/>
</dbReference>
<dbReference type="InterPro" id="IPR004090">
    <property type="entry name" value="Chemotax_Me-accpt_rcpt"/>
</dbReference>
<evidence type="ECO:0000256" key="3">
    <source>
        <dbReference type="ARBA" id="ARBA00029447"/>
    </source>
</evidence>
<dbReference type="PANTHER" id="PTHR43531:SF14">
    <property type="entry name" value="METHYL-ACCEPTING CHEMOTAXIS PROTEIN I-RELATED"/>
    <property type="match status" value="1"/>
</dbReference>
<feature type="transmembrane region" description="Helical" evidence="7">
    <location>
        <begin position="229"/>
        <end position="249"/>
    </location>
</feature>
<organism evidence="9 10">
    <name type="scientific">Methylobacillus flagellatus (strain ATCC 51484 / DSM 6875 / VKM B-1610 / KT)</name>
    <dbReference type="NCBI Taxonomy" id="265072"/>
    <lineage>
        <taxon>Bacteria</taxon>
        <taxon>Pseudomonadati</taxon>
        <taxon>Pseudomonadota</taxon>
        <taxon>Betaproteobacteria</taxon>
        <taxon>Nitrosomonadales</taxon>
        <taxon>Methylophilaceae</taxon>
        <taxon>Methylobacillus</taxon>
    </lineage>
</organism>
<evidence type="ECO:0000256" key="7">
    <source>
        <dbReference type="SAM" id="Phobius"/>
    </source>
</evidence>
<keyword evidence="2" id="KW-0488">Methylation</keyword>
<evidence type="ECO:0000256" key="5">
    <source>
        <dbReference type="SAM" id="Coils"/>
    </source>
</evidence>
<dbReference type="Proteomes" id="UP000002440">
    <property type="component" value="Chromosome"/>
</dbReference>
<dbReference type="GO" id="GO:0006935">
    <property type="term" value="P:chemotaxis"/>
    <property type="evidence" value="ECO:0007669"/>
    <property type="project" value="InterPro"/>
</dbReference>
<dbReference type="Pfam" id="PF12729">
    <property type="entry name" value="4HB_MCP_1"/>
    <property type="match status" value="1"/>
</dbReference>
<gene>
    <name evidence="9" type="ordered locus">Mfla_1934</name>
</gene>
<name>Q1GZY6_METFK</name>
<keyword evidence="5" id="KW-0175">Coiled coil</keyword>
<dbReference type="STRING" id="265072.Mfla_1934"/>
<dbReference type="AlphaFoldDB" id="Q1GZY6"/>
<sequence>MMKLLNPLMNYMYSLQITKRLMIGFGSLLLLLAVIVILSLVLMTSMSHRTDEIVTQSASRQALLNDWKLHTNMNITNAVAYIRNRSQSQEAYFLDRVNQYSQETDKLQAQVVESMQGDEYQPLLQKVNKAREAFDQARSEAFKVRVGLNVRAAALENWLTNEQVSLEEKRNVSNKLISDEKAYYETVDSSFQAARDIYQNAMDELLQYERDKTLALAAANKSASVQGRILVVGLGVLALVLGVVFARVITVSIIEPINYGIRVIGRVSKGDLAPRQNDLLDMIDENASDEPGKLLVGIRFMIQELRRLVTEVRGSTDTMLVATSEISSGNADLSSRTESQASSLEQTASSMEELTSTVRQNADNARQANQLVITASESAVRGGHVVDQVVSTMGSIKESSRKIVDIIGVIDGIAFQTNILALNAAVEAARAGEQGRGFAVVASEVRNLAQRSAAAAKEIKGLIGDSVEKVDIGNKLVDQAGTTMSEIVSSVQRVADIMGEITSASQEQSAGIEQVNIAIGQMDEMTQQNAALVEQAAAAAESLEEQAQKLSSTVGVFKIN</sequence>
<dbReference type="CDD" id="cd19411">
    <property type="entry name" value="MCP2201-like_sensor"/>
    <property type="match status" value="1"/>
</dbReference>